<keyword evidence="1" id="KW-0677">Repeat</keyword>
<dbReference type="GO" id="GO:0016020">
    <property type="term" value="C:membrane"/>
    <property type="evidence" value="ECO:0007669"/>
    <property type="project" value="TreeGrafter"/>
</dbReference>
<protein>
    <submittedName>
        <fullName evidence="3">Uncharacterized protein</fullName>
    </submittedName>
</protein>
<reference evidence="4" key="2">
    <citation type="submission" date="2015-01" db="EMBL/GenBank/DDBJ databases">
        <title>Evolutionary Origins and Diversification of the Mycorrhizal Mutualists.</title>
        <authorList>
            <consortium name="DOE Joint Genome Institute"/>
            <consortium name="Mycorrhizal Genomics Consortium"/>
            <person name="Kohler A."/>
            <person name="Kuo A."/>
            <person name="Nagy L.G."/>
            <person name="Floudas D."/>
            <person name="Copeland A."/>
            <person name="Barry K.W."/>
            <person name="Cichocki N."/>
            <person name="Veneault-Fourrey C."/>
            <person name="LaButti K."/>
            <person name="Lindquist E.A."/>
            <person name="Lipzen A."/>
            <person name="Lundell T."/>
            <person name="Morin E."/>
            <person name="Murat C."/>
            <person name="Riley R."/>
            <person name="Ohm R."/>
            <person name="Sun H."/>
            <person name="Tunlid A."/>
            <person name="Henrissat B."/>
            <person name="Grigoriev I.V."/>
            <person name="Hibbett D.S."/>
            <person name="Martin F."/>
        </authorList>
    </citation>
    <scope>NUCLEOTIDE SEQUENCE [LARGE SCALE GENOMIC DNA]</scope>
    <source>
        <strain evidence="4">F 1598</strain>
    </source>
</reference>
<sequence length="501" mass="56449">MVERSKAAQLKDEGNIFYERQSYLQAYTKYSEAIAEDQSNAVLYTNRAACCLEMKKLEKPIAFVESKLSIEAWQKALDLLPKSNLTPGELKQKGQYEAGLHAAQEAPIAMRMSDTEGTRPWDSALAMKPDLCEHEMNMASSSVRPECMTPAGWMMMGMLDVNIDAAYLICLLRLIVLFLQALTGLTNGVLRDERVFHIDKSDWIAKYNDQVQFEVQKTNAWVDVGPEVVIKEAQERLCRQGWDGLRPALSVTVRIWIMRGFIEGGIREAHPVALEFLGNALEVLEWGRQAWKNVPNEVRGAIFKGTFIRGVRSLHVRALMEGYDNNPGLDSKFLLIELLDEADEILRDMQANPQPAGSEYDHGFVSSFYIYPAALATSMKGYYHSQMAPLCRPNVDAAIGHYRKAGNFYMDAAGKYPEDDEKHAYFLNCGVQCLFKCGTPLRETLPILKRIRLAMPKMMRIWGASTQGRDKVLGRALMLETKLLNAIKKGDFTLDDLAAPK</sequence>
<dbReference type="InterPro" id="IPR047150">
    <property type="entry name" value="SGT"/>
</dbReference>
<dbReference type="HOGENOM" id="CLU_037233_0_0_1"/>
<dbReference type="OrthoDB" id="2423701at2759"/>
<evidence type="ECO:0000313" key="3">
    <source>
        <dbReference type="EMBL" id="KIM84199.1"/>
    </source>
</evidence>
<dbReference type="GO" id="GO:0072380">
    <property type="term" value="C:TRC complex"/>
    <property type="evidence" value="ECO:0007669"/>
    <property type="project" value="TreeGrafter"/>
</dbReference>
<evidence type="ECO:0000313" key="4">
    <source>
        <dbReference type="Proteomes" id="UP000054166"/>
    </source>
</evidence>
<proteinExistence type="predicted"/>
<dbReference type="STRING" id="765440.A0A0C3FXC5"/>
<gene>
    <name evidence="3" type="ORF">PILCRDRAFT_68561</name>
</gene>
<keyword evidence="4" id="KW-1185">Reference proteome</keyword>
<keyword evidence="2" id="KW-0802">TPR repeat</keyword>
<dbReference type="EMBL" id="KN832988">
    <property type="protein sequence ID" value="KIM84199.1"/>
    <property type="molecule type" value="Genomic_DNA"/>
</dbReference>
<dbReference type="PANTHER" id="PTHR45831:SF2">
    <property type="entry name" value="LD24721P"/>
    <property type="match status" value="1"/>
</dbReference>
<evidence type="ECO:0000256" key="2">
    <source>
        <dbReference type="ARBA" id="ARBA00022803"/>
    </source>
</evidence>
<dbReference type="Proteomes" id="UP000054166">
    <property type="component" value="Unassembled WGS sequence"/>
</dbReference>
<dbReference type="InterPro" id="IPR011990">
    <property type="entry name" value="TPR-like_helical_dom_sf"/>
</dbReference>
<organism evidence="3 4">
    <name type="scientific">Piloderma croceum (strain F 1598)</name>
    <dbReference type="NCBI Taxonomy" id="765440"/>
    <lineage>
        <taxon>Eukaryota</taxon>
        <taxon>Fungi</taxon>
        <taxon>Dikarya</taxon>
        <taxon>Basidiomycota</taxon>
        <taxon>Agaricomycotina</taxon>
        <taxon>Agaricomycetes</taxon>
        <taxon>Agaricomycetidae</taxon>
        <taxon>Atheliales</taxon>
        <taxon>Atheliaceae</taxon>
        <taxon>Piloderma</taxon>
    </lineage>
</organism>
<dbReference type="SUPFAM" id="SSF48452">
    <property type="entry name" value="TPR-like"/>
    <property type="match status" value="1"/>
</dbReference>
<name>A0A0C3FXC5_PILCF</name>
<dbReference type="InParanoid" id="A0A0C3FXC5"/>
<dbReference type="PANTHER" id="PTHR45831">
    <property type="entry name" value="LD24721P"/>
    <property type="match status" value="1"/>
</dbReference>
<accession>A0A0C3FXC5</accession>
<dbReference type="AlphaFoldDB" id="A0A0C3FXC5"/>
<reference evidence="3 4" key="1">
    <citation type="submission" date="2014-04" db="EMBL/GenBank/DDBJ databases">
        <authorList>
            <consortium name="DOE Joint Genome Institute"/>
            <person name="Kuo A."/>
            <person name="Tarkka M."/>
            <person name="Buscot F."/>
            <person name="Kohler A."/>
            <person name="Nagy L.G."/>
            <person name="Floudas D."/>
            <person name="Copeland A."/>
            <person name="Barry K.W."/>
            <person name="Cichocki N."/>
            <person name="Veneault-Fourrey C."/>
            <person name="LaButti K."/>
            <person name="Lindquist E.A."/>
            <person name="Lipzen A."/>
            <person name="Lundell T."/>
            <person name="Morin E."/>
            <person name="Murat C."/>
            <person name="Sun H."/>
            <person name="Tunlid A."/>
            <person name="Henrissat B."/>
            <person name="Grigoriev I.V."/>
            <person name="Hibbett D.S."/>
            <person name="Martin F."/>
            <person name="Nordberg H.P."/>
            <person name="Cantor M.N."/>
            <person name="Hua S.X."/>
        </authorList>
    </citation>
    <scope>NUCLEOTIDE SEQUENCE [LARGE SCALE GENOMIC DNA]</scope>
    <source>
        <strain evidence="3 4">F 1598</strain>
    </source>
</reference>
<dbReference type="GO" id="GO:0006620">
    <property type="term" value="P:post-translational protein targeting to endoplasmic reticulum membrane"/>
    <property type="evidence" value="ECO:0007669"/>
    <property type="project" value="TreeGrafter"/>
</dbReference>
<evidence type="ECO:0000256" key="1">
    <source>
        <dbReference type="ARBA" id="ARBA00022737"/>
    </source>
</evidence>
<dbReference type="Gene3D" id="1.25.40.10">
    <property type="entry name" value="Tetratricopeptide repeat domain"/>
    <property type="match status" value="1"/>
</dbReference>
<dbReference type="GO" id="GO:0060090">
    <property type="term" value="F:molecular adaptor activity"/>
    <property type="evidence" value="ECO:0007669"/>
    <property type="project" value="TreeGrafter"/>
</dbReference>